<dbReference type="GO" id="GO:0006352">
    <property type="term" value="P:DNA-templated transcription initiation"/>
    <property type="evidence" value="ECO:0007669"/>
    <property type="project" value="InterPro"/>
</dbReference>
<comment type="similarity">
    <text evidence="1">Belongs to the sigma-70 factor family. ECF subfamily.</text>
</comment>
<keyword evidence="8" id="KW-1185">Reference proteome</keyword>
<evidence type="ECO:0000256" key="2">
    <source>
        <dbReference type="ARBA" id="ARBA00023015"/>
    </source>
</evidence>
<name>A0A4V2F287_9BACT</name>
<dbReference type="SUPFAM" id="SSF88946">
    <property type="entry name" value="Sigma2 domain of RNA polymerase sigma factors"/>
    <property type="match status" value="1"/>
</dbReference>
<dbReference type="OrthoDB" id="656273at2"/>
<evidence type="ECO:0000313" key="7">
    <source>
        <dbReference type="EMBL" id="RZS76417.1"/>
    </source>
</evidence>
<dbReference type="InterPro" id="IPR014327">
    <property type="entry name" value="RNA_pol_sigma70_bacteroid"/>
</dbReference>
<gene>
    <name evidence="7" type="ORF">EV199_2302</name>
</gene>
<dbReference type="InterPro" id="IPR013249">
    <property type="entry name" value="RNA_pol_sigma70_r4_t2"/>
</dbReference>
<dbReference type="EMBL" id="SGXA01000001">
    <property type="protein sequence ID" value="RZS76417.1"/>
    <property type="molecule type" value="Genomic_DNA"/>
</dbReference>
<keyword evidence="2" id="KW-0805">Transcription regulation</keyword>
<evidence type="ECO:0000256" key="4">
    <source>
        <dbReference type="ARBA" id="ARBA00023163"/>
    </source>
</evidence>
<evidence type="ECO:0000259" key="5">
    <source>
        <dbReference type="Pfam" id="PF04542"/>
    </source>
</evidence>
<dbReference type="InterPro" id="IPR013325">
    <property type="entry name" value="RNA_pol_sigma_r2"/>
</dbReference>
<dbReference type="Gene3D" id="1.10.10.10">
    <property type="entry name" value="Winged helix-like DNA-binding domain superfamily/Winged helix DNA-binding domain"/>
    <property type="match status" value="1"/>
</dbReference>
<dbReference type="RefSeq" id="WP_130540718.1">
    <property type="nucleotide sequence ID" value="NZ_CP042431.1"/>
</dbReference>
<dbReference type="NCBIfam" id="TIGR02985">
    <property type="entry name" value="Sig70_bacteroi1"/>
    <property type="match status" value="1"/>
</dbReference>
<evidence type="ECO:0000259" key="6">
    <source>
        <dbReference type="Pfam" id="PF08281"/>
    </source>
</evidence>
<keyword evidence="4" id="KW-0804">Transcription</keyword>
<dbReference type="GO" id="GO:0016987">
    <property type="term" value="F:sigma factor activity"/>
    <property type="evidence" value="ECO:0007669"/>
    <property type="project" value="UniProtKB-KW"/>
</dbReference>
<evidence type="ECO:0000256" key="1">
    <source>
        <dbReference type="ARBA" id="ARBA00010641"/>
    </source>
</evidence>
<dbReference type="InterPro" id="IPR013324">
    <property type="entry name" value="RNA_pol_sigma_r3/r4-like"/>
</dbReference>
<dbReference type="InterPro" id="IPR039425">
    <property type="entry name" value="RNA_pol_sigma-70-like"/>
</dbReference>
<sequence length="184" mass="21647">MLLEKEIIEAFIQGENAAFEQVYKTYFKRLAYFANKLIGDPEQAEDITTESLLKLWDRRRQFDNPSHIKSWLYLTVRNACINHLQETERHNRSHQEIGYLSNINEEDHDRHRIDAELINEIYQQLQTLPEQCAQVFELIYFKGKTTSEAAELLNTSTKNVLNQKLKAIKLLKALLLKRGLMLLL</sequence>
<protein>
    <submittedName>
        <fullName evidence="7">RNA polymerase sigma-70 factor (ECF subfamily)</fullName>
    </submittedName>
</protein>
<reference evidence="7 8" key="1">
    <citation type="submission" date="2019-02" db="EMBL/GenBank/DDBJ databases">
        <title>Genomic Encyclopedia of Type Strains, Phase IV (KMG-IV): sequencing the most valuable type-strain genomes for metagenomic binning, comparative biology and taxonomic classification.</title>
        <authorList>
            <person name="Goeker M."/>
        </authorList>
    </citation>
    <scope>NUCLEOTIDE SEQUENCE [LARGE SCALE GENOMIC DNA]</scope>
    <source>
        <strain evidence="7 8">DSM 18116</strain>
    </source>
</reference>
<dbReference type="SUPFAM" id="SSF88659">
    <property type="entry name" value="Sigma3 and sigma4 domains of RNA polymerase sigma factors"/>
    <property type="match status" value="1"/>
</dbReference>
<dbReference type="InterPro" id="IPR014284">
    <property type="entry name" value="RNA_pol_sigma-70_dom"/>
</dbReference>
<dbReference type="PANTHER" id="PTHR43133">
    <property type="entry name" value="RNA POLYMERASE ECF-TYPE SIGMA FACTO"/>
    <property type="match status" value="1"/>
</dbReference>
<organism evidence="7 8">
    <name type="scientific">Pseudobacter ginsenosidimutans</name>
    <dbReference type="NCBI Taxonomy" id="661488"/>
    <lineage>
        <taxon>Bacteria</taxon>
        <taxon>Pseudomonadati</taxon>
        <taxon>Bacteroidota</taxon>
        <taxon>Chitinophagia</taxon>
        <taxon>Chitinophagales</taxon>
        <taxon>Chitinophagaceae</taxon>
        <taxon>Pseudobacter</taxon>
    </lineage>
</organism>
<dbReference type="InterPro" id="IPR036388">
    <property type="entry name" value="WH-like_DNA-bd_sf"/>
</dbReference>
<feature type="domain" description="RNA polymerase sigma-70 region 2" evidence="5">
    <location>
        <begin position="23"/>
        <end position="88"/>
    </location>
</feature>
<proteinExistence type="inferred from homology"/>
<evidence type="ECO:0000313" key="8">
    <source>
        <dbReference type="Proteomes" id="UP000293874"/>
    </source>
</evidence>
<dbReference type="Proteomes" id="UP000293874">
    <property type="component" value="Unassembled WGS sequence"/>
</dbReference>
<comment type="caution">
    <text evidence="7">The sequence shown here is derived from an EMBL/GenBank/DDBJ whole genome shotgun (WGS) entry which is preliminary data.</text>
</comment>
<keyword evidence="3" id="KW-0731">Sigma factor</keyword>
<dbReference type="AlphaFoldDB" id="A0A4V2F287"/>
<evidence type="ECO:0000256" key="3">
    <source>
        <dbReference type="ARBA" id="ARBA00023082"/>
    </source>
</evidence>
<accession>A0A4V2F287</accession>
<dbReference type="InterPro" id="IPR007627">
    <property type="entry name" value="RNA_pol_sigma70_r2"/>
</dbReference>
<dbReference type="Pfam" id="PF04542">
    <property type="entry name" value="Sigma70_r2"/>
    <property type="match status" value="1"/>
</dbReference>
<dbReference type="Pfam" id="PF08281">
    <property type="entry name" value="Sigma70_r4_2"/>
    <property type="match status" value="1"/>
</dbReference>
<dbReference type="NCBIfam" id="TIGR02937">
    <property type="entry name" value="sigma70-ECF"/>
    <property type="match status" value="1"/>
</dbReference>
<feature type="domain" description="RNA polymerase sigma factor 70 region 4 type 2" evidence="6">
    <location>
        <begin position="119"/>
        <end position="169"/>
    </location>
</feature>
<dbReference type="GO" id="GO:0003677">
    <property type="term" value="F:DNA binding"/>
    <property type="evidence" value="ECO:0007669"/>
    <property type="project" value="InterPro"/>
</dbReference>
<dbReference type="PANTHER" id="PTHR43133:SF46">
    <property type="entry name" value="RNA POLYMERASE SIGMA-70 FACTOR ECF SUBFAMILY"/>
    <property type="match status" value="1"/>
</dbReference>
<dbReference type="Gene3D" id="1.10.1740.10">
    <property type="match status" value="1"/>
</dbReference>